<dbReference type="Pfam" id="PF02177">
    <property type="entry name" value="APP_N"/>
    <property type="match status" value="1"/>
</dbReference>
<dbReference type="Pfam" id="PF03494">
    <property type="entry name" value="Beta-APP"/>
    <property type="match status" value="1"/>
</dbReference>
<feature type="disulfide bond" evidence="15">
    <location>
        <begin position="355"/>
        <end position="383"/>
    </location>
</feature>
<keyword evidence="8 16" id="KW-1133">Transmembrane helix</keyword>
<feature type="coiled-coil region" evidence="17">
    <location>
        <begin position="624"/>
        <end position="681"/>
    </location>
</feature>
<dbReference type="GO" id="GO:0004867">
    <property type="term" value="F:serine-type endopeptidase inhibitor activity"/>
    <property type="evidence" value="ECO:0007669"/>
    <property type="project" value="UniProtKB-KW"/>
</dbReference>
<comment type="function">
    <text evidence="16">Functions as a cell surface receptor and performs physiological functions on the surface of neurons relevant to neurite growth, neuronal adhesion and axonogenesis.</text>
</comment>
<dbReference type="PROSITE" id="PS00320">
    <property type="entry name" value="APP_INTRA"/>
    <property type="match status" value="1"/>
</dbReference>
<dbReference type="GO" id="GO:0045121">
    <property type="term" value="C:membrane raft"/>
    <property type="evidence" value="ECO:0007669"/>
    <property type="project" value="TreeGrafter"/>
</dbReference>
<evidence type="ECO:0000256" key="18">
    <source>
        <dbReference type="SAM" id="MobiDB-lite"/>
    </source>
</evidence>
<keyword evidence="24" id="KW-1185">Reference proteome</keyword>
<feature type="disulfide bond" evidence="15">
    <location>
        <begin position="330"/>
        <end position="384"/>
    </location>
</feature>
<dbReference type="AlphaFoldDB" id="A0AAD6F7X7"/>
<dbReference type="FunFam" id="3.90.570.10:FF:000001">
    <property type="entry name" value="Amyloid beta A4 protein"/>
    <property type="match status" value="1"/>
</dbReference>
<dbReference type="FunFam" id="4.10.410.10:FF:000001">
    <property type="entry name" value="Amyloid beta A4 protein"/>
    <property type="match status" value="1"/>
</dbReference>
<evidence type="ECO:0000256" key="6">
    <source>
        <dbReference type="ARBA" id="ARBA00022729"/>
    </source>
</evidence>
<dbReference type="Gene3D" id="3.30.1490.140">
    <property type="entry name" value="Amyloidogenic glycoprotein, copper-binding domain"/>
    <property type="match status" value="1"/>
</dbReference>
<keyword evidence="16" id="KW-1003">Cell membrane</keyword>
<dbReference type="GO" id="GO:0099503">
    <property type="term" value="C:secretory vesicle"/>
    <property type="evidence" value="ECO:0007669"/>
    <property type="project" value="UniProtKB-ARBA"/>
</dbReference>
<evidence type="ECO:0000256" key="2">
    <source>
        <dbReference type="ARBA" id="ARBA00016844"/>
    </source>
</evidence>
<dbReference type="GO" id="GO:0005769">
    <property type="term" value="C:early endosome"/>
    <property type="evidence" value="ECO:0007669"/>
    <property type="project" value="TreeGrafter"/>
</dbReference>
<evidence type="ECO:0000256" key="12">
    <source>
        <dbReference type="ARBA" id="ARBA00023157"/>
    </source>
</evidence>
<evidence type="ECO:0000256" key="16">
    <source>
        <dbReference type="RuleBase" id="RU367156"/>
    </source>
</evidence>
<comment type="caution">
    <text evidence="15 16">Lacks conserved residue(s) required for the propagation of feature annotation.</text>
</comment>
<evidence type="ECO:0000313" key="24">
    <source>
        <dbReference type="Proteomes" id="UP001219934"/>
    </source>
</evidence>
<dbReference type="SUPFAM" id="SSF56491">
    <property type="entry name" value="A heparin-binding domain"/>
    <property type="match status" value="1"/>
</dbReference>
<name>A0AAD6F7X7_9TELE</name>
<feature type="transmembrane region" description="Helical" evidence="16">
    <location>
        <begin position="63"/>
        <end position="86"/>
    </location>
</feature>
<evidence type="ECO:0000256" key="8">
    <source>
        <dbReference type="ARBA" id="ARBA00022989"/>
    </source>
</evidence>
<dbReference type="Gene3D" id="4.10.410.10">
    <property type="entry name" value="Pancreatic trypsin inhibitor Kunitz domain"/>
    <property type="match status" value="1"/>
</dbReference>
<dbReference type="InterPro" id="IPR008154">
    <property type="entry name" value="Amyloid_glyco_extra"/>
</dbReference>
<dbReference type="InterPro" id="IPR002223">
    <property type="entry name" value="Kunitz_BPTI"/>
</dbReference>
<evidence type="ECO:0000259" key="21">
    <source>
        <dbReference type="PROSITE" id="PS51869"/>
    </source>
</evidence>
<feature type="region of interest" description="CuBD subdomain" evidence="15">
    <location>
        <begin position="328"/>
        <end position="386"/>
    </location>
</feature>
<dbReference type="Pfam" id="PF12924">
    <property type="entry name" value="APP_Cu_bd"/>
    <property type="match status" value="1"/>
</dbReference>
<feature type="chain" id="PRO_5041903208" description="Amyloid-beta A4 protein" evidence="19">
    <location>
        <begin position="32"/>
        <end position="986"/>
    </location>
</feature>
<feature type="disulfide bond" evidence="15">
    <location>
        <begin position="341"/>
        <end position="371"/>
    </location>
</feature>
<dbReference type="GO" id="GO:0043005">
    <property type="term" value="C:neuron projection"/>
    <property type="evidence" value="ECO:0007669"/>
    <property type="project" value="UniProtKB-ARBA"/>
</dbReference>
<dbReference type="FunFam" id="3.30.1490.140:FF:000001">
    <property type="entry name" value="Amyloid beta (A4) protein b"/>
    <property type="match status" value="1"/>
</dbReference>
<dbReference type="InterPro" id="IPR008155">
    <property type="entry name" value="Amyloid_glyco"/>
</dbReference>
<dbReference type="Pfam" id="PF12925">
    <property type="entry name" value="APP_E2"/>
    <property type="match status" value="1"/>
</dbReference>
<dbReference type="InterPro" id="IPR022640">
    <property type="entry name" value="CYYR1"/>
</dbReference>
<dbReference type="PROSITE" id="PS51870">
    <property type="entry name" value="APP_E2"/>
    <property type="match status" value="1"/>
</dbReference>
<dbReference type="GO" id="GO:0051246">
    <property type="term" value="P:regulation of protein metabolic process"/>
    <property type="evidence" value="ECO:0007669"/>
    <property type="project" value="UniProtKB-ARBA"/>
</dbReference>
<dbReference type="FunFam" id="1.20.120.770:FF:000001">
    <property type="entry name" value="Amyloid beta A4 protein-like isoform 1"/>
    <property type="match status" value="1"/>
</dbReference>
<dbReference type="PANTHER" id="PTHR23103">
    <property type="entry name" value="ALZHEIMER'S DISEASE BETA-AMYLOID RELATED"/>
    <property type="match status" value="1"/>
</dbReference>
<dbReference type="PROSITE" id="PS50279">
    <property type="entry name" value="BPTI_KUNITZ_2"/>
    <property type="match status" value="1"/>
</dbReference>
<dbReference type="InterPro" id="IPR019543">
    <property type="entry name" value="APP_amyloid_C"/>
</dbReference>
<gene>
    <name evidence="23" type="ORF">JOQ06_000313</name>
</gene>
<feature type="compositionally biased region" description="Low complexity" evidence="18">
    <location>
        <begin position="509"/>
        <end position="525"/>
    </location>
</feature>
<dbReference type="SMART" id="SM00006">
    <property type="entry name" value="A4_EXTRA"/>
    <property type="match status" value="1"/>
</dbReference>
<dbReference type="GO" id="GO:0007409">
    <property type="term" value="P:axonogenesis"/>
    <property type="evidence" value="ECO:0007669"/>
    <property type="project" value="TreeGrafter"/>
</dbReference>
<comment type="subcellular location">
    <subcellularLocation>
        <location evidence="16">Cell membrane</location>
        <topology evidence="16">Single-pass type I membrane protein</topology>
    </subcellularLocation>
    <subcellularLocation>
        <location evidence="1">Membrane</location>
        <topology evidence="1">Single-pass type I membrane protein</topology>
    </subcellularLocation>
</comment>
<keyword evidence="9" id="KW-0186">Copper</keyword>
<dbReference type="GO" id="GO:0005886">
    <property type="term" value="C:plasma membrane"/>
    <property type="evidence" value="ECO:0007669"/>
    <property type="project" value="UniProtKB-SubCell"/>
</dbReference>
<feature type="region of interest" description="Disordered" evidence="18">
    <location>
        <begin position="847"/>
        <end position="874"/>
    </location>
</feature>
<keyword evidence="4 16" id="KW-0812">Transmembrane</keyword>
<evidence type="ECO:0000256" key="5">
    <source>
        <dbReference type="ARBA" id="ARBA00022723"/>
    </source>
</evidence>
<protein>
    <recommendedName>
        <fullName evidence="2 16">Amyloid-beta A4 protein</fullName>
    </recommendedName>
</protein>
<organism evidence="23 24">
    <name type="scientific">Pogonophryne albipinna</name>
    <dbReference type="NCBI Taxonomy" id="1090488"/>
    <lineage>
        <taxon>Eukaryota</taxon>
        <taxon>Metazoa</taxon>
        <taxon>Chordata</taxon>
        <taxon>Craniata</taxon>
        <taxon>Vertebrata</taxon>
        <taxon>Euteleostomi</taxon>
        <taxon>Actinopterygii</taxon>
        <taxon>Neopterygii</taxon>
        <taxon>Teleostei</taxon>
        <taxon>Neoteleostei</taxon>
        <taxon>Acanthomorphata</taxon>
        <taxon>Eupercaria</taxon>
        <taxon>Perciformes</taxon>
        <taxon>Notothenioidei</taxon>
        <taxon>Pogonophryne</taxon>
    </lineage>
</organism>
<keyword evidence="7" id="KW-0722">Serine protease inhibitor</keyword>
<keyword evidence="12 15" id="KW-1015">Disulfide bond</keyword>
<dbReference type="EMBL" id="JAPTMU010000023">
    <property type="protein sequence ID" value="KAJ4924072.1"/>
    <property type="molecule type" value="Genomic_DNA"/>
</dbReference>
<dbReference type="CDD" id="cd22607">
    <property type="entry name" value="Kunitz_ABPP-like"/>
    <property type="match status" value="1"/>
</dbReference>
<dbReference type="Gene3D" id="2.30.29.30">
    <property type="entry name" value="Pleckstrin-homology domain (PH domain)/Phosphotyrosine-binding domain (PTB)"/>
    <property type="match status" value="1"/>
</dbReference>
<evidence type="ECO:0000256" key="15">
    <source>
        <dbReference type="PROSITE-ProRule" id="PRU01217"/>
    </source>
</evidence>
<feature type="coiled-coil region" evidence="17">
    <location>
        <begin position="777"/>
        <end position="804"/>
    </location>
</feature>
<accession>A0AAD6F7X7</accession>
<dbReference type="InterPro" id="IPR024329">
    <property type="entry name" value="Amyloid_glyco_E2_domain"/>
</dbReference>
<dbReference type="GO" id="GO:0009986">
    <property type="term" value="C:cell surface"/>
    <property type="evidence" value="ECO:0007669"/>
    <property type="project" value="TreeGrafter"/>
</dbReference>
<feature type="signal peptide" evidence="19">
    <location>
        <begin position="1"/>
        <end position="31"/>
    </location>
</feature>
<dbReference type="GO" id="GO:0030546">
    <property type="term" value="F:signaling receptor activator activity"/>
    <property type="evidence" value="ECO:0007669"/>
    <property type="project" value="TreeGrafter"/>
</dbReference>
<dbReference type="InterPro" id="IPR019745">
    <property type="entry name" value="Amyloid_glyco_intracell_CS"/>
</dbReference>
<dbReference type="GO" id="GO:0005102">
    <property type="term" value="F:signaling receptor binding"/>
    <property type="evidence" value="ECO:0007669"/>
    <property type="project" value="TreeGrafter"/>
</dbReference>
<feature type="domain" description="BPTI/Kunitz inhibitor" evidence="20">
    <location>
        <begin position="535"/>
        <end position="585"/>
    </location>
</feature>
<evidence type="ECO:0000256" key="9">
    <source>
        <dbReference type="ARBA" id="ARBA00023008"/>
    </source>
</evidence>
<dbReference type="InterPro" id="IPR036669">
    <property type="entry name" value="Amyloid_Cu-bd_sf"/>
</dbReference>
<evidence type="ECO:0000256" key="3">
    <source>
        <dbReference type="ARBA" id="ARBA00022690"/>
    </source>
</evidence>
<comment type="similarity">
    <text evidence="15 16">Belongs to the APP family.</text>
</comment>
<dbReference type="SUPFAM" id="SSF109843">
    <property type="entry name" value="CAPPD, an extracellular domain of amyloid beta A4 protein"/>
    <property type="match status" value="1"/>
</dbReference>
<dbReference type="Gene3D" id="6.10.250.1670">
    <property type="match status" value="1"/>
</dbReference>
<dbReference type="InterPro" id="IPR011993">
    <property type="entry name" value="PH-like_dom_sf"/>
</dbReference>
<dbReference type="PRINTS" id="PR00203">
    <property type="entry name" value="AMYLOIDA4"/>
</dbReference>
<dbReference type="Gene3D" id="3.90.570.10">
    <property type="entry name" value="Amyloidogenic glycoprotein, heparin-binding domain"/>
    <property type="match status" value="1"/>
</dbReference>
<dbReference type="Pfam" id="PF00014">
    <property type="entry name" value="Kunitz_BPTI"/>
    <property type="match status" value="1"/>
</dbReference>
<dbReference type="GO" id="GO:0005794">
    <property type="term" value="C:Golgi apparatus"/>
    <property type="evidence" value="ECO:0007669"/>
    <property type="project" value="TreeGrafter"/>
</dbReference>
<dbReference type="PANTHER" id="PTHR23103:SF7">
    <property type="entry name" value="AMYLOID-BETA PRECURSOR PROTEIN"/>
    <property type="match status" value="1"/>
</dbReference>
<dbReference type="PRINTS" id="PR00204">
    <property type="entry name" value="BETAAMYLOID"/>
</dbReference>
<feature type="compositionally biased region" description="Acidic residues" evidence="18">
    <location>
        <begin position="455"/>
        <end position="508"/>
    </location>
</feature>
<feature type="domain" description="E2" evidence="22">
    <location>
        <begin position="599"/>
        <end position="787"/>
    </location>
</feature>
<dbReference type="Pfam" id="PF10515">
    <property type="entry name" value="APP_amyloid"/>
    <property type="match status" value="1"/>
</dbReference>
<evidence type="ECO:0000259" key="22">
    <source>
        <dbReference type="PROSITE" id="PS51870"/>
    </source>
</evidence>
<evidence type="ECO:0000256" key="14">
    <source>
        <dbReference type="ARBA" id="ARBA00053261"/>
    </source>
</evidence>
<dbReference type="InterPro" id="IPR015849">
    <property type="entry name" value="Amyloid_glyco_heparin-bd"/>
</dbReference>
<dbReference type="GO" id="GO:0008201">
    <property type="term" value="F:heparin binding"/>
    <property type="evidence" value="ECO:0007669"/>
    <property type="project" value="UniProtKB-UniRule"/>
</dbReference>
<feature type="region of interest" description="GFLD subdomain" evidence="15">
    <location>
        <begin position="225"/>
        <end position="320"/>
    </location>
</feature>
<dbReference type="PROSITE" id="PS00280">
    <property type="entry name" value="BPTI_KUNITZ_1"/>
    <property type="match status" value="1"/>
</dbReference>
<dbReference type="GO" id="GO:0007417">
    <property type="term" value="P:central nervous system development"/>
    <property type="evidence" value="ECO:0007669"/>
    <property type="project" value="TreeGrafter"/>
</dbReference>
<feature type="region of interest" description="Disordered" evidence="18">
    <location>
        <begin position="389"/>
        <end position="526"/>
    </location>
</feature>
<dbReference type="InterPro" id="IPR013803">
    <property type="entry name" value="Amyloid_glyco_Abeta"/>
</dbReference>
<feature type="disulfide bond" evidence="15">
    <location>
        <begin position="270"/>
        <end position="314"/>
    </location>
</feature>
<dbReference type="SUPFAM" id="SSF57362">
    <property type="entry name" value="BPTI-like"/>
    <property type="match status" value="1"/>
</dbReference>
<evidence type="ECO:0000256" key="19">
    <source>
        <dbReference type="SAM" id="SignalP"/>
    </source>
</evidence>
<comment type="caution">
    <text evidence="23">The sequence shown here is derived from an EMBL/GenBank/DDBJ whole genome shotgun (WGS) entry which is preliminary data.</text>
</comment>
<evidence type="ECO:0000313" key="23">
    <source>
        <dbReference type="EMBL" id="KAJ4924072.1"/>
    </source>
</evidence>
<dbReference type="GO" id="GO:0005798">
    <property type="term" value="C:Golgi-associated vesicle"/>
    <property type="evidence" value="ECO:0007669"/>
    <property type="project" value="UniProtKB-UniRule"/>
</dbReference>
<evidence type="ECO:0000256" key="7">
    <source>
        <dbReference type="ARBA" id="ARBA00022900"/>
    </source>
</evidence>
<dbReference type="PROSITE" id="PS51869">
    <property type="entry name" value="APP_E1"/>
    <property type="match status" value="1"/>
</dbReference>
<dbReference type="InterPro" id="IPR019744">
    <property type="entry name" value="APP_CUBD_CS"/>
</dbReference>
<feature type="region of interest" description="Disordered" evidence="18">
    <location>
        <begin position="132"/>
        <end position="151"/>
    </location>
</feature>
<dbReference type="PRINTS" id="PR00759">
    <property type="entry name" value="BASICPTASE"/>
</dbReference>
<dbReference type="SUPFAM" id="SSF89811">
    <property type="entry name" value="Amyloid beta a4 protein copper binding domain (domain 2)"/>
    <property type="match status" value="1"/>
</dbReference>
<dbReference type="Pfam" id="PF10873">
    <property type="entry name" value="CYYR1"/>
    <property type="match status" value="1"/>
</dbReference>
<keyword evidence="11 16" id="KW-0472">Membrane</keyword>
<dbReference type="Gene3D" id="1.20.120.770">
    <property type="entry name" value="Amyloid precursor protein, E2 domain"/>
    <property type="match status" value="1"/>
</dbReference>
<dbReference type="PROSITE" id="PS00319">
    <property type="entry name" value="APP_CUBD"/>
    <property type="match status" value="1"/>
</dbReference>
<keyword evidence="5" id="KW-0479">Metal-binding</keyword>
<proteinExistence type="inferred from homology"/>
<evidence type="ECO:0000256" key="13">
    <source>
        <dbReference type="ARBA" id="ARBA00023180"/>
    </source>
</evidence>
<evidence type="ECO:0000259" key="20">
    <source>
        <dbReference type="PROSITE" id="PS50279"/>
    </source>
</evidence>
<keyword evidence="3" id="KW-0646">Protease inhibitor</keyword>
<reference evidence="23" key="1">
    <citation type="submission" date="2022-11" db="EMBL/GenBank/DDBJ databases">
        <title>Chromosome-level genome of Pogonophryne albipinna.</title>
        <authorList>
            <person name="Jo E."/>
        </authorList>
    </citation>
    <scope>NUCLEOTIDE SEQUENCE</scope>
    <source>
        <strain evidence="23">SGF0006</strain>
        <tissue evidence="23">Muscle</tissue>
    </source>
</reference>
<dbReference type="GO" id="GO:0010604">
    <property type="term" value="P:positive regulation of macromolecule metabolic process"/>
    <property type="evidence" value="ECO:0007669"/>
    <property type="project" value="UniProtKB-ARBA"/>
</dbReference>
<keyword evidence="17" id="KW-0175">Coiled coil</keyword>
<evidence type="ECO:0000256" key="11">
    <source>
        <dbReference type="ARBA" id="ARBA00023136"/>
    </source>
</evidence>
<feature type="transmembrane region" description="Helical" evidence="16">
    <location>
        <begin position="917"/>
        <end position="939"/>
    </location>
</feature>
<dbReference type="GO" id="GO:0046914">
    <property type="term" value="F:transition metal ion binding"/>
    <property type="evidence" value="ECO:0007669"/>
    <property type="project" value="InterPro"/>
</dbReference>
<dbReference type="InterPro" id="IPR020901">
    <property type="entry name" value="Prtase_inh_Kunz-CS"/>
</dbReference>
<sequence length="986" mass="110370">MESPWRRTQTESWGVLRSSLLLCLFSGSSKAQCEGCIEYCCDGSPPFCCSYYAYVGDVLSGTAISGIVFGVVFLMGAVAALFLCVCMCMKNGRGARVGVFSTSYINTVTQGYPGPPPPYTYDYEMYPPSLHPPPYTPSQPNSANYSPPPPYPGSVQPRYHHQTTGVTGAAHTLLLTLNVKPLGETPPLGGSCPRNDMGDRVALLLLAVAASALAAEVPTDVSMGLLAEPQVAMFCGKLNMHINVQSGKWEPDPSGTKSCIGTKEGILQYCQEVYPELQITNVVEANQPISIQNWCKKGRKQCHSHMHIVVPYRCLVGEFVSDALLVPDKCKFLHQERMDQCESHLHWHTVAKESCGDRTMNLHDYGMLLPCGIDRFRGVEFVCCPAEAERDADSAEKDADDSDVWWGGAETDYSDNSMVREPEPVEQQEEARPSVVQEDKDDEEEVAPVKNEEAAAAEEEEEDEEEDVLDNDQDGDGEEDEEAVEEEDEDEEEGDDVVLDTFEDDADEPTTNVAMTTTTTTTTTESVEEVVKDVCWSNAETGPCRAMLPRWFFDPQEGRCAQFIYGGCGGNRNNFDSEEYCLSVCSSVIPTAMPSSPDAVDHYLETPADENEHAHFQKAKESLEAKHRERMSQVMREWEEAEREAKNLPRADKKAVIQEKVEALEQEAASERQQLVETHMARVEALLNDRRRLALESYLTALQQDPPRPRHVFSLLKKYVRAEQKDRQHTLKHYEHVRMVDPKKAAQIRPQVVTHLRISEERMNQSMDLLYKVPGVADDIQDQVELLQRELAEMAQQLANMQTDVRVSYGNDALMPDQELGDGRTELLPQEDSLILGGVGFIHPESFNQPNTENQVEPVDSRPNFDRGIPTRPVTGMKMEAMPELRMETEDRQSTEYEVHHQKLVFFAEDVGSNKGAIIGLMVGGVVIATVIVITLVMLRKKQYTSIHHGVIEVDAAVTPEERHLSKMQQNGYENPTYKFFEQMQN</sequence>
<evidence type="ECO:0000256" key="17">
    <source>
        <dbReference type="SAM" id="Coils"/>
    </source>
</evidence>
<feature type="domain" description="E1" evidence="21">
    <location>
        <begin position="225"/>
        <end position="386"/>
    </location>
</feature>
<dbReference type="SMART" id="SM00131">
    <property type="entry name" value="KU"/>
    <property type="match status" value="1"/>
</dbReference>
<keyword evidence="6 19" id="KW-0732">Signal</keyword>
<dbReference type="Proteomes" id="UP001219934">
    <property type="component" value="Unassembled WGS sequence"/>
</dbReference>
<evidence type="ECO:0000256" key="4">
    <source>
        <dbReference type="ARBA" id="ARBA00022692"/>
    </source>
</evidence>
<keyword evidence="13" id="KW-0325">Glycoprotein</keyword>
<keyword evidence="10 16" id="KW-0034">Amyloid</keyword>
<feature type="disulfide bond" evidence="15">
    <location>
        <begin position="295"/>
        <end position="302"/>
    </location>
</feature>
<dbReference type="InterPro" id="IPR036176">
    <property type="entry name" value="E2_sf"/>
</dbReference>
<dbReference type="InterPro" id="IPR036454">
    <property type="entry name" value="Amyloid_glyco_heparin-bd_sf"/>
</dbReference>
<comment type="function">
    <text evidence="14">Functional neuronal receptor which couples to intracellular signaling pathway through the GTP-binding protein G(O).</text>
</comment>
<evidence type="ECO:0000256" key="1">
    <source>
        <dbReference type="ARBA" id="ARBA00004479"/>
    </source>
</evidence>
<dbReference type="InterPro" id="IPR011178">
    <property type="entry name" value="Amyloid_glyco_Cu-bd"/>
</dbReference>
<dbReference type="InterPro" id="IPR036880">
    <property type="entry name" value="Kunitz_BPTI_sf"/>
</dbReference>
<evidence type="ECO:0000256" key="10">
    <source>
        <dbReference type="ARBA" id="ARBA00023087"/>
    </source>
</evidence>